<feature type="compositionally biased region" description="Low complexity" evidence="1">
    <location>
        <begin position="122"/>
        <end position="137"/>
    </location>
</feature>
<dbReference type="EMBL" id="WHVB01000002">
    <property type="protein sequence ID" value="KAF8486408.1"/>
    <property type="molecule type" value="Genomic_DNA"/>
</dbReference>
<comment type="caution">
    <text evidence="3">The sequence shown here is derived from an EMBL/GenBank/DDBJ whole genome shotgun (WGS) entry which is preliminary data.</text>
</comment>
<sequence>MANLDNPQITIDSPDNDPSFALAFPSPSLDSSHSDSERRSPSPSTDNHGHLSCPTPILWSAPYSLDAFGSSSHASDSPHPPQPSPTPSSSIRSVANSIVSSDNNQAHSLYLVPPDRKHDNGSTESDSTSLRSSPSPSRETDTSSDPMQNEKQSTLLGNLEERLKAANELHEEAVALQTFYESGTVATMKDLRANGLPRPLPQDDPLFREVDLVLVEIRRSYERLKRFWEEEIRHVIEALKEGRTDPRDFENWGDIRSNLKQTIEFWKSWPPSGNAQSPRDVPPGVYLGEIAFSLSSTIDSLGEALERISSSASLQYSELRGRSDFERVYIAFAGNSDMCLSFLCKCADYGEKAFAWCFPSIASPASTRVGTPYDVGERSMGLRSEVTEGMGGVGALLRGLATHHTHGLSSGAGTPPTRHASPDSTLRSFTMSRADKDLPKLDFAIKSPAGEPQGLLSTVGREGGQRILGEDILPKRPSERFLHLTWWPLEDKVLVLLSIYAIIVVAILSLALGHFQGFGTTHPPGIPQ</sequence>
<feature type="region of interest" description="Disordered" evidence="1">
    <location>
        <begin position="405"/>
        <end position="425"/>
    </location>
</feature>
<keyword evidence="4" id="KW-1185">Reference proteome</keyword>
<dbReference type="AlphaFoldDB" id="A0A9P5TE24"/>
<feature type="region of interest" description="Disordered" evidence="1">
    <location>
        <begin position="1"/>
        <end position="92"/>
    </location>
</feature>
<organism evidence="3 4">
    <name type="scientific">Russula ochroleuca</name>
    <dbReference type="NCBI Taxonomy" id="152965"/>
    <lineage>
        <taxon>Eukaryota</taxon>
        <taxon>Fungi</taxon>
        <taxon>Dikarya</taxon>
        <taxon>Basidiomycota</taxon>
        <taxon>Agaricomycotina</taxon>
        <taxon>Agaricomycetes</taxon>
        <taxon>Russulales</taxon>
        <taxon>Russulaceae</taxon>
        <taxon>Russula</taxon>
    </lineage>
</organism>
<reference evidence="3" key="1">
    <citation type="submission" date="2019-10" db="EMBL/GenBank/DDBJ databases">
        <authorList>
            <consortium name="DOE Joint Genome Institute"/>
            <person name="Kuo A."/>
            <person name="Miyauchi S."/>
            <person name="Kiss E."/>
            <person name="Drula E."/>
            <person name="Kohler A."/>
            <person name="Sanchez-Garcia M."/>
            <person name="Andreopoulos B."/>
            <person name="Barry K.W."/>
            <person name="Bonito G."/>
            <person name="Buee M."/>
            <person name="Carver A."/>
            <person name="Chen C."/>
            <person name="Cichocki N."/>
            <person name="Clum A."/>
            <person name="Culley D."/>
            <person name="Crous P.W."/>
            <person name="Fauchery L."/>
            <person name="Girlanda M."/>
            <person name="Hayes R."/>
            <person name="Keri Z."/>
            <person name="LaButti K."/>
            <person name="Lipzen A."/>
            <person name="Lombard V."/>
            <person name="Magnuson J."/>
            <person name="Maillard F."/>
            <person name="Morin E."/>
            <person name="Murat C."/>
            <person name="Nolan M."/>
            <person name="Ohm R."/>
            <person name="Pangilinan J."/>
            <person name="Pereira M."/>
            <person name="Perotto S."/>
            <person name="Peter M."/>
            <person name="Riley R."/>
            <person name="Sitrit Y."/>
            <person name="Stielow B."/>
            <person name="Szollosi G."/>
            <person name="Zifcakova L."/>
            <person name="Stursova M."/>
            <person name="Spatafora J.W."/>
            <person name="Tedersoo L."/>
            <person name="Vaario L.-M."/>
            <person name="Yamada A."/>
            <person name="Yan M."/>
            <person name="Wang P."/>
            <person name="Xu J."/>
            <person name="Bruns T."/>
            <person name="Baldrian P."/>
            <person name="Vilgalys R."/>
            <person name="Henrissat B."/>
            <person name="Grigoriev I.V."/>
            <person name="Hibbett D."/>
            <person name="Nagy L.G."/>
            <person name="Martin F.M."/>
        </authorList>
    </citation>
    <scope>NUCLEOTIDE SEQUENCE</scope>
    <source>
        <strain evidence="3">Prilba</strain>
    </source>
</reference>
<evidence type="ECO:0000256" key="1">
    <source>
        <dbReference type="SAM" id="MobiDB-lite"/>
    </source>
</evidence>
<keyword evidence="2" id="KW-0812">Transmembrane</keyword>
<evidence type="ECO:0000313" key="3">
    <source>
        <dbReference type="EMBL" id="KAF8486408.1"/>
    </source>
</evidence>
<accession>A0A9P5TE24</accession>
<feature type="transmembrane region" description="Helical" evidence="2">
    <location>
        <begin position="493"/>
        <end position="512"/>
    </location>
</feature>
<feature type="compositionally biased region" description="Polar residues" evidence="1">
    <location>
        <begin position="1"/>
        <end position="13"/>
    </location>
</feature>
<gene>
    <name evidence="3" type="ORF">DFH94DRAFT_679097</name>
</gene>
<dbReference type="Proteomes" id="UP000759537">
    <property type="component" value="Unassembled WGS sequence"/>
</dbReference>
<keyword evidence="2" id="KW-1133">Transmembrane helix</keyword>
<keyword evidence="2" id="KW-0472">Membrane</keyword>
<dbReference type="OrthoDB" id="3300749at2759"/>
<proteinExistence type="predicted"/>
<reference evidence="3" key="2">
    <citation type="journal article" date="2020" name="Nat. Commun.">
        <title>Large-scale genome sequencing of mycorrhizal fungi provides insights into the early evolution of symbiotic traits.</title>
        <authorList>
            <person name="Miyauchi S."/>
            <person name="Kiss E."/>
            <person name="Kuo A."/>
            <person name="Drula E."/>
            <person name="Kohler A."/>
            <person name="Sanchez-Garcia M."/>
            <person name="Morin E."/>
            <person name="Andreopoulos B."/>
            <person name="Barry K.W."/>
            <person name="Bonito G."/>
            <person name="Buee M."/>
            <person name="Carver A."/>
            <person name="Chen C."/>
            <person name="Cichocki N."/>
            <person name="Clum A."/>
            <person name="Culley D."/>
            <person name="Crous P.W."/>
            <person name="Fauchery L."/>
            <person name="Girlanda M."/>
            <person name="Hayes R.D."/>
            <person name="Keri Z."/>
            <person name="LaButti K."/>
            <person name="Lipzen A."/>
            <person name="Lombard V."/>
            <person name="Magnuson J."/>
            <person name="Maillard F."/>
            <person name="Murat C."/>
            <person name="Nolan M."/>
            <person name="Ohm R.A."/>
            <person name="Pangilinan J."/>
            <person name="Pereira M.F."/>
            <person name="Perotto S."/>
            <person name="Peter M."/>
            <person name="Pfister S."/>
            <person name="Riley R."/>
            <person name="Sitrit Y."/>
            <person name="Stielow J.B."/>
            <person name="Szollosi G."/>
            <person name="Zifcakova L."/>
            <person name="Stursova M."/>
            <person name="Spatafora J.W."/>
            <person name="Tedersoo L."/>
            <person name="Vaario L.M."/>
            <person name="Yamada A."/>
            <person name="Yan M."/>
            <person name="Wang P."/>
            <person name="Xu J."/>
            <person name="Bruns T."/>
            <person name="Baldrian P."/>
            <person name="Vilgalys R."/>
            <person name="Dunand C."/>
            <person name="Henrissat B."/>
            <person name="Grigoriev I.V."/>
            <person name="Hibbett D."/>
            <person name="Nagy L.G."/>
            <person name="Martin F.M."/>
        </authorList>
    </citation>
    <scope>NUCLEOTIDE SEQUENCE</scope>
    <source>
        <strain evidence="3">Prilba</strain>
    </source>
</reference>
<protein>
    <submittedName>
        <fullName evidence="3">Uncharacterized protein</fullName>
    </submittedName>
</protein>
<evidence type="ECO:0000256" key="2">
    <source>
        <dbReference type="SAM" id="Phobius"/>
    </source>
</evidence>
<name>A0A9P5TE24_9AGAM</name>
<evidence type="ECO:0000313" key="4">
    <source>
        <dbReference type="Proteomes" id="UP000759537"/>
    </source>
</evidence>
<feature type="region of interest" description="Disordered" evidence="1">
    <location>
        <begin position="110"/>
        <end position="150"/>
    </location>
</feature>